<gene>
    <name evidence="2" type="ORF">IZ6_27200</name>
</gene>
<dbReference type="AlphaFoldDB" id="A0A6S6QWN9"/>
<dbReference type="PANTHER" id="PTHR42923">
    <property type="entry name" value="PROTOPORPHYRINOGEN OXIDASE"/>
    <property type="match status" value="1"/>
</dbReference>
<feature type="domain" description="Amine oxidase" evidence="1">
    <location>
        <begin position="320"/>
        <end position="413"/>
    </location>
</feature>
<sequence length="424" mass="45778">MAGTVHIVGAGLGGLSAAVDLTDAGYKDIRFYEAAKAAGGRCRSFVDTVLNITVDNGSHLLLSGNWAAVRYLKKIDGLKEMTQCEAEIPFADLASGERWTLRPNSSRVPWWILDTKRRVPGSKPTDYLAPLGLLRAINQSKLVGEVMNTKTSLYERLWRPVMLAALNVEPAEADAQMAITLFKETFGGGGAACKPIIAHQGMSSAYIDPAIKYLTARGASFSYGRTLRGVDYDGQRAAALDFGDEKIVVGPDDIVILAAPPVVARSYVPGLITPEKFKAIVNVHFKIAPPAGHPMYLGVVNSITEWLFSYEDHMSVTISAADEWMHHDREDLARKVWAEVSKITGLPEELPPWQINRERRATFAAIPSEAKKRPGPKTQFGNLFLAGDWTATGLPACMEGAVRSGNAAARAVLETAQATSGAAA</sequence>
<dbReference type="InterPro" id="IPR050464">
    <property type="entry name" value="Zeta_carotene_desat/Oxidored"/>
</dbReference>
<evidence type="ECO:0000313" key="2">
    <source>
        <dbReference type="EMBL" id="BCJ91985.1"/>
    </source>
</evidence>
<reference evidence="2 3" key="1">
    <citation type="submission" date="2020-08" db="EMBL/GenBank/DDBJ databases">
        <title>Genome sequence of Rhizobiales bacterium strain IZ6.</title>
        <authorList>
            <person name="Nakai R."/>
            <person name="Naganuma T."/>
        </authorList>
    </citation>
    <scope>NUCLEOTIDE SEQUENCE [LARGE SCALE GENOMIC DNA]</scope>
    <source>
        <strain evidence="2 3">IZ6</strain>
    </source>
</reference>
<feature type="domain" description="Amine oxidase" evidence="1">
    <location>
        <begin position="12"/>
        <end position="285"/>
    </location>
</feature>
<dbReference type="Proteomes" id="UP000515317">
    <property type="component" value="Chromosome"/>
</dbReference>
<organism evidence="2 3">
    <name type="scientific">Terrihabitans soli</name>
    <dbReference type="NCBI Taxonomy" id="708113"/>
    <lineage>
        <taxon>Bacteria</taxon>
        <taxon>Pseudomonadati</taxon>
        <taxon>Pseudomonadota</taxon>
        <taxon>Alphaproteobacteria</taxon>
        <taxon>Hyphomicrobiales</taxon>
        <taxon>Terrihabitans</taxon>
    </lineage>
</organism>
<dbReference type="PANTHER" id="PTHR42923:SF47">
    <property type="entry name" value="BLR3003 PROTEIN"/>
    <property type="match status" value="1"/>
</dbReference>
<accession>A0A6S6QWN9</accession>
<dbReference type="RefSeq" id="WP_222875594.1">
    <property type="nucleotide sequence ID" value="NZ_AP023361.1"/>
</dbReference>
<evidence type="ECO:0000313" key="3">
    <source>
        <dbReference type="Proteomes" id="UP000515317"/>
    </source>
</evidence>
<dbReference type="GO" id="GO:0016491">
    <property type="term" value="F:oxidoreductase activity"/>
    <property type="evidence" value="ECO:0007669"/>
    <property type="project" value="InterPro"/>
</dbReference>
<dbReference type="KEGG" id="tso:IZ6_27200"/>
<proteinExistence type="predicted"/>
<dbReference type="InterPro" id="IPR017830">
    <property type="entry name" value="SQase_HpnE"/>
</dbReference>
<evidence type="ECO:0000259" key="1">
    <source>
        <dbReference type="Pfam" id="PF01593"/>
    </source>
</evidence>
<dbReference type="NCBIfam" id="TIGR03467">
    <property type="entry name" value="HpnE"/>
    <property type="match status" value="1"/>
</dbReference>
<keyword evidence="3" id="KW-1185">Reference proteome</keyword>
<dbReference type="InterPro" id="IPR002937">
    <property type="entry name" value="Amino_oxidase"/>
</dbReference>
<dbReference type="InterPro" id="IPR036188">
    <property type="entry name" value="FAD/NAD-bd_sf"/>
</dbReference>
<dbReference type="Gene3D" id="3.50.50.60">
    <property type="entry name" value="FAD/NAD(P)-binding domain"/>
    <property type="match status" value="2"/>
</dbReference>
<name>A0A6S6QWN9_9HYPH</name>
<dbReference type="SUPFAM" id="SSF51905">
    <property type="entry name" value="FAD/NAD(P)-binding domain"/>
    <property type="match status" value="1"/>
</dbReference>
<dbReference type="EMBL" id="AP023361">
    <property type="protein sequence ID" value="BCJ91985.1"/>
    <property type="molecule type" value="Genomic_DNA"/>
</dbReference>
<dbReference type="Pfam" id="PF01593">
    <property type="entry name" value="Amino_oxidase"/>
    <property type="match status" value="2"/>
</dbReference>
<protein>
    <recommendedName>
        <fullName evidence="1">Amine oxidase domain-containing protein</fullName>
    </recommendedName>
</protein>